<organism evidence="2 3">
    <name type="scientific">Steinernema glaseri</name>
    <dbReference type="NCBI Taxonomy" id="37863"/>
    <lineage>
        <taxon>Eukaryota</taxon>
        <taxon>Metazoa</taxon>
        <taxon>Ecdysozoa</taxon>
        <taxon>Nematoda</taxon>
        <taxon>Chromadorea</taxon>
        <taxon>Rhabditida</taxon>
        <taxon>Tylenchina</taxon>
        <taxon>Panagrolaimomorpha</taxon>
        <taxon>Strongyloidoidea</taxon>
        <taxon>Steinernematidae</taxon>
        <taxon>Steinernema</taxon>
    </lineage>
</organism>
<reference evidence="3" key="1">
    <citation type="submission" date="2016-11" db="UniProtKB">
        <authorList>
            <consortium name="WormBaseParasite"/>
        </authorList>
    </citation>
    <scope>IDENTIFICATION</scope>
</reference>
<dbReference type="WBParaSite" id="L893_g28776.t1">
    <property type="protein sequence ID" value="L893_g28776.t1"/>
    <property type="gene ID" value="L893_g28776"/>
</dbReference>
<dbReference type="AlphaFoldDB" id="A0A1I7ZR50"/>
<keyword evidence="2" id="KW-1185">Reference proteome</keyword>
<keyword evidence="1" id="KW-0812">Transmembrane</keyword>
<proteinExistence type="predicted"/>
<feature type="transmembrane region" description="Helical" evidence="1">
    <location>
        <begin position="40"/>
        <end position="58"/>
    </location>
</feature>
<sequence length="110" mass="12495">MYSLYMIVFFYIFGWLMTMCLCGVVRLLTTEPNFTVTAELSVGVFANINMAIPAFVYFTRSVDVEYKNALRRLLGRHVAAVSVIVSTSQVSRQKHSEKYIVLEDVKKVAS</sequence>
<dbReference type="Proteomes" id="UP000095287">
    <property type="component" value="Unplaced"/>
</dbReference>
<evidence type="ECO:0000256" key="1">
    <source>
        <dbReference type="SAM" id="Phobius"/>
    </source>
</evidence>
<evidence type="ECO:0000313" key="3">
    <source>
        <dbReference type="WBParaSite" id="L893_g28776.t1"/>
    </source>
</evidence>
<dbReference type="Pfam" id="PF10320">
    <property type="entry name" value="7TM_GPCR_Srsx"/>
    <property type="match status" value="1"/>
</dbReference>
<feature type="transmembrane region" description="Helical" evidence="1">
    <location>
        <begin position="7"/>
        <end position="28"/>
    </location>
</feature>
<protein>
    <submittedName>
        <fullName evidence="3">G_PROTEIN_RECEP_F1_2 domain-containing protein</fullName>
    </submittedName>
</protein>
<accession>A0A1I7ZR50</accession>
<name>A0A1I7ZR50_9BILA</name>
<dbReference type="InterPro" id="IPR019424">
    <property type="entry name" value="7TM_GPCR_Srsx"/>
</dbReference>
<keyword evidence="1" id="KW-0472">Membrane</keyword>
<evidence type="ECO:0000313" key="2">
    <source>
        <dbReference type="Proteomes" id="UP000095287"/>
    </source>
</evidence>
<keyword evidence="1" id="KW-1133">Transmembrane helix</keyword>